<feature type="region of interest" description="Disordered" evidence="3">
    <location>
        <begin position="476"/>
        <end position="608"/>
    </location>
</feature>
<evidence type="ECO:0000256" key="3">
    <source>
        <dbReference type="SAM" id="MobiDB-lite"/>
    </source>
</evidence>
<name>A0ABR2BFD0_9ROSI</name>
<feature type="compositionally biased region" description="Basic and acidic residues" evidence="3">
    <location>
        <begin position="528"/>
        <end position="581"/>
    </location>
</feature>
<evidence type="ECO:0000313" key="5">
    <source>
        <dbReference type="EMBL" id="KAK8505138.1"/>
    </source>
</evidence>
<comment type="caution">
    <text evidence="5">The sequence shown here is derived from an EMBL/GenBank/DDBJ whole genome shotgun (WGS) entry which is preliminary data.</text>
</comment>
<feature type="compositionally biased region" description="Polar residues" evidence="3">
    <location>
        <begin position="476"/>
        <end position="487"/>
    </location>
</feature>
<evidence type="ECO:0000259" key="4">
    <source>
        <dbReference type="PROSITE" id="PS51774"/>
    </source>
</evidence>
<dbReference type="EMBL" id="JBBPBM010000129">
    <property type="protein sequence ID" value="KAK8505138.1"/>
    <property type="molecule type" value="Genomic_DNA"/>
</dbReference>
<keyword evidence="6" id="KW-1185">Reference proteome</keyword>
<dbReference type="Pfam" id="PF24918">
    <property type="entry name" value="NET2A_C"/>
    <property type="match status" value="1"/>
</dbReference>
<feature type="region of interest" description="Disordered" evidence="3">
    <location>
        <begin position="277"/>
        <end position="324"/>
    </location>
</feature>
<dbReference type="Pfam" id="PF07765">
    <property type="entry name" value="KIP1"/>
    <property type="match status" value="1"/>
</dbReference>
<accession>A0ABR2BFD0</accession>
<evidence type="ECO:0000256" key="1">
    <source>
        <dbReference type="ARBA" id="ARBA00023054"/>
    </source>
</evidence>
<evidence type="ECO:0000313" key="6">
    <source>
        <dbReference type="Proteomes" id="UP001472677"/>
    </source>
</evidence>
<sequence>MLQRAASNAYSWWWASHIRTKQSKWLEQNLNDTEEKVTDMLKIIDNDGDSFAQRAEMYYSKRAELVNLIEEIFRSYRSIAGGFDHLSKDLQSANRAIASMFPDRVPYELDDDYNDDDPFRRDKPAISKVRSLKEDFRGTPKKAIGFQASGLNKDEALKEIDKLQKEMLALQTEREFMKSSYEIGSVIDDNEGRSLMVNQALKSCQESLDKLKEKHEQSTKEVREESRRIGHVNNKFEALRNKFNSLQMEKPKRISSITELDSMVYDIDNEANMREYMEASDQQEKPKRIPSTAELHNEDDKREDTEPSDQQKKPKCVSSTMELDNTVSEIDYEEKESLDIEALQKEIEEKLQLGSKESLTMQQLAEKIDVLVKRVIRLETAVFSEKAHVKRLKSEADELQEQVGSLEEDKAALIEGSAAMEKRINELEAELSRVKDHAKTVVDQNNSLKAHFTEAVCNVNHLSVKLQEVEAIEFSQDATTRSNAKTNKGTEEHELELDRSSLKDTGTGLEREDKDVSAEGENIVDSDSSYKLDGDSGKGLEQVGENKADEKYLSIDSDSRYKLDGDPEKGSGRNEADKKYLSETASSVPDTEFDEPESEANEEEEPNWRQLYLSGLDDREKILLDEYSQALKNYKEVRKKLNQVDKKHRDAFFQLASQIKELKNVVALRDQMIQSLRQKLSSLEENMDVNLAAHEAIRLSASQESDLTEAVQQSPIDEEKAETDDKAELESRPHGILTVEDEIRSEIDDLLEENLEFWLRFSTSVHQIKKYQTSVKDLKSELSKLRGKKNQEGGKLQYMKSAARPIYFHLREIKTELTLWMENAEVLKDEVLDRHMVLCNFQDEIARLTNARDHNGEAEISVYQAAKFQGEVLNMKQEIKKVGEQLKSGFTRAGQLKQEIERMMADLEKELWSSPSITKSQSRSWRPRIPLQSFLFGLKLRSKKKKKKSLQKQLSYIIELNNPQNRLLVSCSSILLIFLDTIVEDYSFYSHFNSNSIPFHFGFFMPSYTGMMQ</sequence>
<dbReference type="PANTHER" id="PTHR31631">
    <property type="entry name" value="PROTEIN NETWORKED 2D"/>
    <property type="match status" value="1"/>
</dbReference>
<feature type="compositionally biased region" description="Acidic residues" evidence="3">
    <location>
        <begin position="591"/>
        <end position="605"/>
    </location>
</feature>
<dbReference type="InterPro" id="IPR056889">
    <property type="entry name" value="NET2A-D/KIP1-like_C"/>
</dbReference>
<evidence type="ECO:0000256" key="2">
    <source>
        <dbReference type="SAM" id="Coils"/>
    </source>
</evidence>
<dbReference type="PANTHER" id="PTHR31631:SF3">
    <property type="entry name" value="PROTEIN NETWORKED 2B"/>
    <property type="match status" value="1"/>
</dbReference>
<keyword evidence="1 2" id="KW-0175">Coiled coil</keyword>
<feature type="compositionally biased region" description="Basic and acidic residues" evidence="3">
    <location>
        <begin position="277"/>
        <end position="287"/>
    </location>
</feature>
<dbReference type="Pfam" id="PF25014">
    <property type="entry name" value="NET2A"/>
    <property type="match status" value="2"/>
</dbReference>
<feature type="coiled-coil region" evidence="2">
    <location>
        <begin position="768"/>
        <end position="830"/>
    </location>
</feature>
<feature type="domain" description="NAB" evidence="4">
    <location>
        <begin position="10"/>
        <end position="90"/>
    </location>
</feature>
<protein>
    <recommendedName>
        <fullName evidence="4">NAB domain-containing protein</fullName>
    </recommendedName>
</protein>
<proteinExistence type="predicted"/>
<dbReference type="PROSITE" id="PS51774">
    <property type="entry name" value="NAB"/>
    <property type="match status" value="1"/>
</dbReference>
<dbReference type="InterPro" id="IPR011684">
    <property type="entry name" value="NAB"/>
</dbReference>
<feature type="coiled-coil region" evidence="2">
    <location>
        <begin position="333"/>
        <end position="444"/>
    </location>
</feature>
<feature type="region of interest" description="Disordered" evidence="3">
    <location>
        <begin position="703"/>
        <end position="730"/>
    </location>
</feature>
<feature type="compositionally biased region" description="Basic and acidic residues" evidence="3">
    <location>
        <begin position="295"/>
        <end position="312"/>
    </location>
</feature>
<dbReference type="Proteomes" id="UP001472677">
    <property type="component" value="Unassembled WGS sequence"/>
</dbReference>
<feature type="coiled-coil region" evidence="2">
    <location>
        <begin position="146"/>
        <end position="228"/>
    </location>
</feature>
<feature type="compositionally biased region" description="Basic and acidic residues" evidence="3">
    <location>
        <begin position="488"/>
        <end position="502"/>
    </location>
</feature>
<feature type="compositionally biased region" description="Polar residues" evidence="3">
    <location>
        <begin position="703"/>
        <end position="715"/>
    </location>
</feature>
<dbReference type="InterPro" id="IPR056888">
    <property type="entry name" value="NET2A-D/KIP1-like_dom"/>
</dbReference>
<reference evidence="5 6" key="1">
    <citation type="journal article" date="2024" name="G3 (Bethesda)">
        <title>Genome assembly of Hibiscus sabdariffa L. provides insights into metabolisms of medicinal natural products.</title>
        <authorList>
            <person name="Kim T."/>
        </authorList>
    </citation>
    <scope>NUCLEOTIDE SEQUENCE [LARGE SCALE GENOMIC DNA]</scope>
    <source>
        <strain evidence="5">TK-2024</strain>
        <tissue evidence="5">Old leaves</tissue>
    </source>
</reference>
<gene>
    <name evidence="5" type="ORF">V6N12_066669</name>
</gene>
<organism evidence="5 6">
    <name type="scientific">Hibiscus sabdariffa</name>
    <name type="common">roselle</name>
    <dbReference type="NCBI Taxonomy" id="183260"/>
    <lineage>
        <taxon>Eukaryota</taxon>
        <taxon>Viridiplantae</taxon>
        <taxon>Streptophyta</taxon>
        <taxon>Embryophyta</taxon>
        <taxon>Tracheophyta</taxon>
        <taxon>Spermatophyta</taxon>
        <taxon>Magnoliopsida</taxon>
        <taxon>eudicotyledons</taxon>
        <taxon>Gunneridae</taxon>
        <taxon>Pentapetalae</taxon>
        <taxon>rosids</taxon>
        <taxon>malvids</taxon>
        <taxon>Malvales</taxon>
        <taxon>Malvaceae</taxon>
        <taxon>Malvoideae</taxon>
        <taxon>Hibiscus</taxon>
    </lineage>
</organism>